<dbReference type="GeneID" id="27332738"/>
<evidence type="ECO:0000313" key="4">
    <source>
        <dbReference type="Proteomes" id="UP000053328"/>
    </source>
</evidence>
<accession>A0A0D1ZS38</accession>
<gene>
    <name evidence="3" type="ORF">PV08_05655</name>
</gene>
<dbReference type="STRING" id="91928.A0A0D1ZS38"/>
<evidence type="ECO:0000259" key="2">
    <source>
        <dbReference type="Pfam" id="PF00857"/>
    </source>
</evidence>
<dbReference type="PANTHER" id="PTHR14119:SF3">
    <property type="entry name" value="ISOCHORISMATASE DOMAIN-CONTAINING PROTEIN 2"/>
    <property type="match status" value="1"/>
</dbReference>
<dbReference type="Pfam" id="PF00857">
    <property type="entry name" value="Isochorismatase"/>
    <property type="match status" value="1"/>
</dbReference>
<sequence>MIKAAQVLNIPIYITTQNAARLGSTVSELTSLLAAADLSSATATATTEVDKTAFSMLVPGLTEQLEAAPSGPASAGKKMSVIIVGIETHICVTQTALDLLAGGHRVYILADGVSSCNAGERPVALSRLAREGCTVTTSESLLYEVLGDAKDRNFKAIAGLVKDTKEDTKDAVETLCSRL</sequence>
<dbReference type="AlphaFoldDB" id="A0A0D1ZS38"/>
<dbReference type="InterPro" id="IPR050993">
    <property type="entry name" value="Isochorismatase_domain"/>
</dbReference>
<name>A0A0D1ZS38_9EURO</name>
<dbReference type="SUPFAM" id="SSF52499">
    <property type="entry name" value="Isochorismatase-like hydrolases"/>
    <property type="match status" value="1"/>
</dbReference>
<dbReference type="RefSeq" id="XP_016235823.1">
    <property type="nucleotide sequence ID" value="XM_016379996.1"/>
</dbReference>
<feature type="domain" description="Isochorismatase-like" evidence="2">
    <location>
        <begin position="2"/>
        <end position="139"/>
    </location>
</feature>
<protein>
    <recommendedName>
        <fullName evidence="2">Isochorismatase-like domain-containing protein</fullName>
    </recommendedName>
</protein>
<dbReference type="OrthoDB" id="269496at2759"/>
<dbReference type="InterPro" id="IPR000868">
    <property type="entry name" value="Isochorismatase-like_dom"/>
</dbReference>
<reference evidence="3 4" key="1">
    <citation type="submission" date="2015-01" db="EMBL/GenBank/DDBJ databases">
        <title>The Genome Sequence of Exophiala spinifera CBS89968.</title>
        <authorList>
            <consortium name="The Broad Institute Genomics Platform"/>
            <person name="Cuomo C."/>
            <person name="de Hoog S."/>
            <person name="Gorbushina A."/>
            <person name="Stielow B."/>
            <person name="Teixiera M."/>
            <person name="Abouelleil A."/>
            <person name="Chapman S.B."/>
            <person name="Priest M."/>
            <person name="Young S.K."/>
            <person name="Wortman J."/>
            <person name="Nusbaum C."/>
            <person name="Birren B."/>
        </authorList>
    </citation>
    <scope>NUCLEOTIDE SEQUENCE [LARGE SCALE GENOMIC DNA]</scope>
    <source>
        <strain evidence="3 4">CBS 89968</strain>
    </source>
</reference>
<comment type="similarity">
    <text evidence="1">Belongs to the isochorismatase family.</text>
</comment>
<dbReference type="PANTHER" id="PTHR14119">
    <property type="entry name" value="HYDROLASE"/>
    <property type="match status" value="1"/>
</dbReference>
<evidence type="ECO:0000313" key="3">
    <source>
        <dbReference type="EMBL" id="KIW15607.1"/>
    </source>
</evidence>
<evidence type="ECO:0000256" key="1">
    <source>
        <dbReference type="ARBA" id="ARBA00006336"/>
    </source>
</evidence>
<proteinExistence type="inferred from homology"/>
<organism evidence="3 4">
    <name type="scientific">Exophiala spinifera</name>
    <dbReference type="NCBI Taxonomy" id="91928"/>
    <lineage>
        <taxon>Eukaryota</taxon>
        <taxon>Fungi</taxon>
        <taxon>Dikarya</taxon>
        <taxon>Ascomycota</taxon>
        <taxon>Pezizomycotina</taxon>
        <taxon>Eurotiomycetes</taxon>
        <taxon>Chaetothyriomycetidae</taxon>
        <taxon>Chaetothyriales</taxon>
        <taxon>Herpotrichiellaceae</taxon>
        <taxon>Exophiala</taxon>
    </lineage>
</organism>
<dbReference type="Gene3D" id="3.40.50.850">
    <property type="entry name" value="Isochorismatase-like"/>
    <property type="match status" value="1"/>
</dbReference>
<dbReference type="VEuPathDB" id="FungiDB:PV08_05655"/>
<dbReference type="EMBL" id="KN847495">
    <property type="protein sequence ID" value="KIW15607.1"/>
    <property type="molecule type" value="Genomic_DNA"/>
</dbReference>
<dbReference type="HOGENOM" id="CLU_066901_0_0_1"/>
<keyword evidence="4" id="KW-1185">Reference proteome</keyword>
<dbReference type="Proteomes" id="UP000053328">
    <property type="component" value="Unassembled WGS sequence"/>
</dbReference>
<dbReference type="InterPro" id="IPR036380">
    <property type="entry name" value="Isochorismatase-like_sf"/>
</dbReference>